<dbReference type="PANTHER" id="PTHR33667">
    <property type="entry name" value="SI:DKEY-57N24.6"/>
    <property type="match status" value="1"/>
</dbReference>
<gene>
    <name evidence="2" type="ORF">Pfra01_002081600</name>
</gene>
<feature type="region of interest" description="Disordered" evidence="1">
    <location>
        <begin position="234"/>
        <end position="253"/>
    </location>
</feature>
<accession>A0A9W6Y419</accession>
<feature type="region of interest" description="Disordered" evidence="1">
    <location>
        <begin position="1180"/>
        <end position="1214"/>
    </location>
</feature>
<evidence type="ECO:0000313" key="2">
    <source>
        <dbReference type="EMBL" id="GMF51479.1"/>
    </source>
</evidence>
<reference evidence="2" key="1">
    <citation type="submission" date="2023-04" db="EMBL/GenBank/DDBJ databases">
        <title>Phytophthora fragariaefolia NBRC 109709.</title>
        <authorList>
            <person name="Ichikawa N."/>
            <person name="Sato H."/>
            <person name="Tonouchi N."/>
        </authorList>
    </citation>
    <scope>NUCLEOTIDE SEQUENCE</scope>
    <source>
        <strain evidence="2">NBRC 109709</strain>
    </source>
</reference>
<feature type="region of interest" description="Disordered" evidence="1">
    <location>
        <begin position="289"/>
        <end position="312"/>
    </location>
</feature>
<feature type="region of interest" description="Disordered" evidence="1">
    <location>
        <begin position="1"/>
        <end position="26"/>
    </location>
</feature>
<feature type="compositionally biased region" description="Basic residues" evidence="1">
    <location>
        <begin position="1"/>
        <end position="11"/>
    </location>
</feature>
<feature type="region of interest" description="Disordered" evidence="1">
    <location>
        <begin position="634"/>
        <end position="660"/>
    </location>
</feature>
<feature type="compositionally biased region" description="Basic and acidic residues" evidence="1">
    <location>
        <begin position="1025"/>
        <end position="1045"/>
    </location>
</feature>
<feature type="compositionally biased region" description="Polar residues" evidence="1">
    <location>
        <begin position="289"/>
        <end position="311"/>
    </location>
</feature>
<evidence type="ECO:0000256" key="1">
    <source>
        <dbReference type="SAM" id="MobiDB-lite"/>
    </source>
</evidence>
<name>A0A9W6Y419_9STRA</name>
<proteinExistence type="predicted"/>
<protein>
    <submittedName>
        <fullName evidence="2">Unnamed protein product</fullName>
    </submittedName>
</protein>
<comment type="caution">
    <text evidence="2">The sequence shown here is derived from an EMBL/GenBank/DDBJ whole genome shotgun (WGS) entry which is preliminary data.</text>
</comment>
<feature type="region of interest" description="Disordered" evidence="1">
    <location>
        <begin position="38"/>
        <end position="65"/>
    </location>
</feature>
<dbReference type="Proteomes" id="UP001165121">
    <property type="component" value="Unassembled WGS sequence"/>
</dbReference>
<feature type="compositionally biased region" description="Basic and acidic residues" evidence="1">
    <location>
        <begin position="1190"/>
        <end position="1204"/>
    </location>
</feature>
<dbReference type="EMBL" id="BSXT01002911">
    <property type="protein sequence ID" value="GMF51479.1"/>
    <property type="molecule type" value="Genomic_DNA"/>
</dbReference>
<dbReference type="PANTHER" id="PTHR33667:SF7">
    <property type="entry name" value="RIKEN CDNA 1810020O05 GENE"/>
    <property type="match status" value="1"/>
</dbReference>
<dbReference type="OrthoDB" id="188352at2759"/>
<evidence type="ECO:0000313" key="3">
    <source>
        <dbReference type="Proteomes" id="UP001165121"/>
    </source>
</evidence>
<feature type="region of interest" description="Disordered" evidence="1">
    <location>
        <begin position="1014"/>
        <end position="1052"/>
    </location>
</feature>
<keyword evidence="3" id="KW-1185">Reference proteome</keyword>
<feature type="compositionally biased region" description="Polar residues" evidence="1">
    <location>
        <begin position="634"/>
        <end position="656"/>
    </location>
</feature>
<sequence length="1400" mass="155782">MERPMPKRRRVTPTAQPRQPVYEPEYGLAVESPVSMGSRISVSGDEDFGRTSVPETSTPPAPRPLVDAEKAEQTPLTMLVLKSQEFLKSKSLVRNRHDEIDWVATFLKVGFDPSSIYALMCPLRKGRWKSEEEKYTLGLLRLIENGTILLRHGQSIRGYIGEKLHSDDMRVLKKLSNCKMFHFAKLINPRLAENEKLDMTVAGAQEGMERLDLLKGEFLRSVQLEALVAVRNPASTPSVSMKRPQDQADATPTHKSTFTLQIDATVESGVFEAPGFRFRFLDGSRRQTTAIGSNPGWTPVQTNESSETSPASPARFRYEQNFPDIAISEAFAAALDDDPILSFFLFDHPGLAGVGTTPRAQSKEAKPLVGKTPAAAAVAAPPVAPLAVDFTPKAFAGLYEMDVSSLLAGALQLKQVWALSPHTEQAMGAEDIAGDVFGSKLTPSEIQLPAQSLCILPSASGLKYLSIQVIVDRPVLAGDLLKRFNPLTLTIGAARRLPGAVSQGIGRASPHLPLQRFCKPAFALIHFFPDQLEPSSSITNSASTKPHSVPRVLLTPGQHQSGTVRWNASVTVLCGRYDSLELVDAIRFGALTVEIRDRDLKQEETLARYQLKWESLYSTGVDPSEVQQDSSLTILSSRSTPRSNDTSQPPTLTSTAAPPVKPMELSAVDDIARSDWRMLLVNSSRLFPYGLARFRLVDLLNTAKQSMGGMRADSDRPYMGLKLTTDIIAMKRRASPLGTASLSEESELPATVDLSPLEKVIREPGAYVTTSASLSIRLELQSPIEIVESTTSDVFTVRADDESPASIDGHKHPSTLKFSRMVVIIPYKDKATLGEITKAMITINLQALPGVPIRSYQMTETEKLDCEGGALDVITGTQIIDSQFRMIILEGLADRGMKYLHEQLQRKGPNDPQGYRMFSNGELRFTRRLYTVFEIDLKRIKLRYPLPVLMTTPDIYMRTKVSENCHQALARLADMRKVQRLIEVKQLDLFPTAKMLLEVESKYGESITLEDIHGSNDTKSSVPSKFDDNNYAREHTSHGKARDNELTATSTKHRIDRLKAPTDSTNASFEQSRRSRVEKNFLLERKNQGNQAKAEYAAQKQIAAMLEDKAQVPVYLRDFQSVALSMVNPEALRQTEELEDRKKWTTKRGFVYPAPRQPGEYYKHANAPSEARCEDLRQPFVDNASHPKPVSRDSDELGSKKDSEFSTLPSKDMVFGGTNGDGTVNHDYFRSVHLCGERLRLEMEEALKKEQDEWERRLVVDKKQLKFLAHGNICSLPRIKPSQLDKVSDILKGPTNSKSIRIVKNAMLPSGKRVPLEKAPVTIHNQEEYAGCVAATFANTLRPSDSNQFIATDVMSGKPKDFFFPSTTNILTPPVKKFITRKEITPVREVEKRGLVWRNE</sequence>
<organism evidence="2 3">
    <name type="scientific">Phytophthora fragariaefolia</name>
    <dbReference type="NCBI Taxonomy" id="1490495"/>
    <lineage>
        <taxon>Eukaryota</taxon>
        <taxon>Sar</taxon>
        <taxon>Stramenopiles</taxon>
        <taxon>Oomycota</taxon>
        <taxon>Peronosporomycetes</taxon>
        <taxon>Peronosporales</taxon>
        <taxon>Peronosporaceae</taxon>
        <taxon>Phytophthora</taxon>
    </lineage>
</organism>